<evidence type="ECO:0000259" key="1">
    <source>
        <dbReference type="Pfam" id="PF25583"/>
    </source>
</evidence>
<organism evidence="2 3">
    <name type="scientific">Leeuwenhoekiella blandensis (strain CECT 7118 / CCUG 51940 / KCTC 22103 / MED217)</name>
    <name type="common">Flavobacterium sp. (strain MED217)</name>
    <dbReference type="NCBI Taxonomy" id="398720"/>
    <lineage>
        <taxon>Bacteria</taxon>
        <taxon>Pseudomonadati</taxon>
        <taxon>Bacteroidota</taxon>
        <taxon>Flavobacteriia</taxon>
        <taxon>Flavobacteriales</taxon>
        <taxon>Flavobacteriaceae</taxon>
        <taxon>Leeuwenhoekiella</taxon>
    </lineage>
</organism>
<accession>A3XIU6</accession>
<evidence type="ECO:0000313" key="2">
    <source>
        <dbReference type="EMBL" id="EAQ50530.1"/>
    </source>
</evidence>
<dbReference type="PANTHER" id="PTHR34580:SF9">
    <property type="entry name" value="SLL5097 PROTEIN"/>
    <property type="match status" value="1"/>
</dbReference>
<dbReference type="Proteomes" id="UP000001601">
    <property type="component" value="Unassembled WGS sequence"/>
</dbReference>
<protein>
    <recommendedName>
        <fullName evidence="1">WCX domain-containing protein</fullName>
    </recommendedName>
</protein>
<feature type="domain" description="WCX" evidence="1">
    <location>
        <begin position="252"/>
        <end position="327"/>
    </location>
</feature>
<dbReference type="InterPro" id="IPR057727">
    <property type="entry name" value="WCX_dom"/>
</dbReference>
<reference evidence="2 3" key="1">
    <citation type="journal article" date="2007" name="Nature">
        <title>Light stimulates growth of proteorhodopsin-containing marine Flavobacteria.</title>
        <authorList>
            <person name="Gomez-Consarnau L."/>
            <person name="Gonzalez J.M."/>
            <person name="Coll-Llado M."/>
            <person name="Gourdon P."/>
            <person name="Pascher T."/>
            <person name="Neutze R."/>
            <person name="Pedros-Alio C."/>
            <person name="Pinhassi J."/>
        </authorList>
    </citation>
    <scope>NUCLEOTIDE SEQUENCE [LARGE SCALE GENOMIC DNA]</scope>
    <source>
        <strain evidence="2 3">MED217</strain>
    </source>
</reference>
<dbReference type="InterPro" id="IPR051534">
    <property type="entry name" value="CBASS_pafABC_assoc_protein"/>
</dbReference>
<comment type="caution">
    <text evidence="2">The sequence shown here is derived from an EMBL/GenBank/DDBJ whole genome shotgun (WGS) entry which is preliminary data.</text>
</comment>
<keyword evidence="3" id="KW-1185">Reference proteome</keyword>
<dbReference type="PANTHER" id="PTHR34580">
    <property type="match status" value="1"/>
</dbReference>
<sequence length="333" mass="40007">MANSKHAHFRYNVLDYCFQNLQLSKAELLSYLNDRLDENYDGEQIKLRQLDSDLDVFRREAEGFNAPLPPNIRTYKYSDPEFSIAKKPLLEYEQYLVDATLKLLERFENHPRYNKLAEALIKFQDEEEQDSGLSQILFYDHNEEYKGIRLLKPLYLAIKKKQVLQISFRGFKDESSSVFEFHPHILKQYNRRWFAYGLNKTKGIEQWSIPLDERLLDFEPLEELIYEESKTDWKTFFRTMVGIRRPQEANVQRVVLRFFNGRENYFKTKPFIADFDEFFEGDKKDQVWFDSIINLELIQQIMSYGKDVEVLEPKELRVLLKEQSSQMKVLYFE</sequence>
<dbReference type="AlphaFoldDB" id="A3XIU6"/>
<dbReference type="RefSeq" id="WP_009779552.1">
    <property type="nucleotide sequence ID" value="NZ_CH672395.1"/>
</dbReference>
<dbReference type="EMBL" id="AANC01000002">
    <property type="protein sequence ID" value="EAQ50530.1"/>
    <property type="molecule type" value="Genomic_DNA"/>
</dbReference>
<proteinExistence type="predicted"/>
<evidence type="ECO:0000313" key="3">
    <source>
        <dbReference type="Proteomes" id="UP000001601"/>
    </source>
</evidence>
<dbReference type="Pfam" id="PF25583">
    <property type="entry name" value="WCX"/>
    <property type="match status" value="1"/>
</dbReference>
<dbReference type="STRING" id="398720.MED217_05842"/>
<dbReference type="OrthoDB" id="43316at2"/>
<name>A3XIU6_LEEBM</name>
<gene>
    <name evidence="2" type="ORF">MED217_05842</name>
</gene>
<dbReference type="HOGENOM" id="CLU_041141_6_0_10"/>
<dbReference type="eggNOG" id="COG2378">
    <property type="taxonomic scope" value="Bacteria"/>
</dbReference>